<evidence type="ECO:0000256" key="2">
    <source>
        <dbReference type="ARBA" id="ARBA00022750"/>
    </source>
</evidence>
<dbReference type="InterPro" id="IPR034164">
    <property type="entry name" value="Pepsin-like_dom"/>
</dbReference>
<dbReference type="PANTHER" id="PTHR47966">
    <property type="entry name" value="BETA-SITE APP-CLEAVING ENZYME, ISOFORM A-RELATED"/>
    <property type="match status" value="1"/>
</dbReference>
<evidence type="ECO:0000313" key="8">
    <source>
        <dbReference type="Proteomes" id="UP001217918"/>
    </source>
</evidence>
<feature type="compositionally biased region" description="Basic and acidic residues" evidence="5">
    <location>
        <begin position="77"/>
        <end position="89"/>
    </location>
</feature>
<evidence type="ECO:0000256" key="4">
    <source>
        <dbReference type="RuleBase" id="RU000454"/>
    </source>
</evidence>
<feature type="domain" description="Peptidase A1" evidence="6">
    <location>
        <begin position="108"/>
        <end position="446"/>
    </location>
</feature>
<dbReference type="InterPro" id="IPR021109">
    <property type="entry name" value="Peptidase_aspartic_dom_sf"/>
</dbReference>
<dbReference type="InterPro" id="IPR001969">
    <property type="entry name" value="Aspartic_peptidase_AS"/>
</dbReference>
<keyword evidence="2 4" id="KW-0064">Aspartyl protease</keyword>
<dbReference type="SUPFAM" id="SSF50630">
    <property type="entry name" value="Acid proteases"/>
    <property type="match status" value="1"/>
</dbReference>
<feature type="active site" evidence="3">
    <location>
        <position position="124"/>
    </location>
</feature>
<feature type="region of interest" description="Disordered" evidence="5">
    <location>
        <begin position="60"/>
        <end position="98"/>
    </location>
</feature>
<evidence type="ECO:0000259" key="6">
    <source>
        <dbReference type="PROSITE" id="PS51767"/>
    </source>
</evidence>
<evidence type="ECO:0000256" key="1">
    <source>
        <dbReference type="ARBA" id="ARBA00007447"/>
    </source>
</evidence>
<evidence type="ECO:0000256" key="5">
    <source>
        <dbReference type="SAM" id="MobiDB-lite"/>
    </source>
</evidence>
<protein>
    <recommendedName>
        <fullName evidence="6">Peptidase A1 domain-containing protein</fullName>
    </recommendedName>
</protein>
<keyword evidence="4" id="KW-0378">Hydrolase</keyword>
<dbReference type="PANTHER" id="PTHR47966:SF47">
    <property type="entry name" value="ENDOPEPTIDASE, PUTATIVE (AFU_ORTHOLOGUE AFUA_3G01220)-RELATED"/>
    <property type="match status" value="1"/>
</dbReference>
<name>A0AAD9I5V6_9PEZI</name>
<dbReference type="Gene3D" id="2.40.70.10">
    <property type="entry name" value="Acid Proteases"/>
    <property type="match status" value="2"/>
</dbReference>
<dbReference type="PROSITE" id="PS51767">
    <property type="entry name" value="PEPTIDASE_A1"/>
    <property type="match status" value="1"/>
</dbReference>
<dbReference type="AlphaFoldDB" id="A0AAD9I5V6"/>
<dbReference type="CDD" id="cd05471">
    <property type="entry name" value="pepsin_like"/>
    <property type="match status" value="1"/>
</dbReference>
<reference evidence="7" key="1">
    <citation type="journal article" date="2023" name="Mol. Plant Microbe Interact.">
        <title>Elucidating the Obligate Nature and Biological Capacity of an Invasive Fungal Corn Pathogen.</title>
        <authorList>
            <person name="MacCready J.S."/>
            <person name="Roggenkamp E.M."/>
            <person name="Gdanetz K."/>
            <person name="Chilvers M.I."/>
        </authorList>
    </citation>
    <scope>NUCLEOTIDE SEQUENCE</scope>
    <source>
        <strain evidence="7">PM02</strain>
    </source>
</reference>
<dbReference type="GO" id="GO:0000324">
    <property type="term" value="C:fungal-type vacuole"/>
    <property type="evidence" value="ECO:0007669"/>
    <property type="project" value="TreeGrafter"/>
</dbReference>
<evidence type="ECO:0000313" key="7">
    <source>
        <dbReference type="EMBL" id="KAK2071708.1"/>
    </source>
</evidence>
<gene>
    <name evidence="7" type="ORF">P8C59_006112</name>
</gene>
<comment type="caution">
    <text evidence="7">The sequence shown here is derived from an EMBL/GenBank/DDBJ whole genome shotgun (WGS) entry which is preliminary data.</text>
</comment>
<dbReference type="GO" id="GO:0004190">
    <property type="term" value="F:aspartic-type endopeptidase activity"/>
    <property type="evidence" value="ECO:0007669"/>
    <property type="project" value="UniProtKB-KW"/>
</dbReference>
<evidence type="ECO:0000256" key="3">
    <source>
        <dbReference type="PIRSR" id="PIRSR601461-1"/>
    </source>
</evidence>
<sequence length="449" mass="47401">MAIKVRRPWSLLWGLAPAAPPREGKPEILTTHNVFSLRRSFVHRPKVFVDHRHWKYKCAQHDGGGGRSSHQGTDTPAKSDSKPSKDSKDSTAAGISGSPVTSVNQVEYITGVVADGNRYNLIVDTGSSDTFIVNNGFVCLDEKKQKVAEQVCKFGPPFKGPFSGGTVPNTHFSITYGNGGSGPALHGTFGYSSLTVAGVAIKKQQIALATTGSWSGDGVSSGILGLGLRGLTEAWTGSSPSSKDGTSSQYDPVSANLGSNTFSLGLSRNEADSFLAIGGVPANVKMGTVARVPIQKLQLNGGGSDYLYYIVAVDQIVWTTARGQAGAMKPGPHVIVDSGTTLNLFPPDVADAINGQFTPPAQYDADSDCYTTACNAVPPKLGVQIGGQMLWTDATNMILTELKDQKGLCCTGITMTKEEPYILGDTFMQGLVVVFDVGPSKTVSFAKRT</sequence>
<dbReference type="InterPro" id="IPR033121">
    <property type="entry name" value="PEPTIDASE_A1"/>
</dbReference>
<dbReference type="EMBL" id="JAQQPM010000005">
    <property type="protein sequence ID" value="KAK2071708.1"/>
    <property type="molecule type" value="Genomic_DNA"/>
</dbReference>
<accession>A0AAD9I5V6</accession>
<feature type="active site" evidence="3">
    <location>
        <position position="337"/>
    </location>
</feature>
<dbReference type="GO" id="GO:0006508">
    <property type="term" value="P:proteolysis"/>
    <property type="evidence" value="ECO:0007669"/>
    <property type="project" value="UniProtKB-KW"/>
</dbReference>
<keyword evidence="4" id="KW-0645">Protease</keyword>
<dbReference type="PROSITE" id="PS00141">
    <property type="entry name" value="ASP_PROTEASE"/>
    <property type="match status" value="1"/>
</dbReference>
<organism evidence="7 8">
    <name type="scientific">Phyllachora maydis</name>
    <dbReference type="NCBI Taxonomy" id="1825666"/>
    <lineage>
        <taxon>Eukaryota</taxon>
        <taxon>Fungi</taxon>
        <taxon>Dikarya</taxon>
        <taxon>Ascomycota</taxon>
        <taxon>Pezizomycotina</taxon>
        <taxon>Sordariomycetes</taxon>
        <taxon>Sordariomycetidae</taxon>
        <taxon>Phyllachorales</taxon>
        <taxon>Phyllachoraceae</taxon>
        <taxon>Phyllachora</taxon>
    </lineage>
</organism>
<dbReference type="Pfam" id="PF00026">
    <property type="entry name" value="Asp"/>
    <property type="match status" value="1"/>
</dbReference>
<proteinExistence type="inferred from homology"/>
<dbReference type="Proteomes" id="UP001217918">
    <property type="component" value="Unassembled WGS sequence"/>
</dbReference>
<comment type="similarity">
    <text evidence="1 4">Belongs to the peptidase A1 family.</text>
</comment>
<dbReference type="InterPro" id="IPR001461">
    <property type="entry name" value="Aspartic_peptidase_A1"/>
</dbReference>
<keyword evidence="8" id="KW-1185">Reference proteome</keyword>
<dbReference type="PRINTS" id="PR00792">
    <property type="entry name" value="PEPSIN"/>
</dbReference>